<dbReference type="GO" id="GO:0008168">
    <property type="term" value="F:methyltransferase activity"/>
    <property type="evidence" value="ECO:0007669"/>
    <property type="project" value="UniProtKB-KW"/>
</dbReference>
<feature type="transmembrane region" description="Helical" evidence="2">
    <location>
        <begin position="351"/>
        <end position="372"/>
    </location>
</feature>
<sequence length="443" mass="49719">MINHFSPLLVAMSRDLSTVSRLNINTVPLIKALKMARFSKHLDIPKMSTGTVLTPNIARVVGPYINGPIRVVGSDLAKADRVLHKRLGYPGYYESVALDGDTFRIGDIVSVKPGVDGDEERAKSSVFASKCCVNSYARCVWFIKIEFYFDDEMEKDDGKPTKMLHGTWLVHGRDTILQEVTHSQELFMLEECDNIKVSSIYRKCDVRKLDAGEKEHPDEGNPQADTFFYQCCLSLFRINHVEDERRVKSLLPEHRPCTNCGFAAEDVLHSSLRPIGPVLAPNGFTPFGHKYHKGDFIYLRPNISSAHPLLVAQITAIDGLQSIDVKEDDIVCYIRYFKRYTKGSTFYDEIALPWAALSVYLLVLSVATRMYLGTKIWNTTSWLDPEAAAAAERRSKDAPANGAPPYPPPPGPDDLWSRSPPPMHFDPWSRSAQSAFPLDPTLL</sequence>
<evidence type="ECO:0000313" key="5">
    <source>
        <dbReference type="Proteomes" id="UP000620124"/>
    </source>
</evidence>
<organism evidence="4 5">
    <name type="scientific">Mycena venus</name>
    <dbReference type="NCBI Taxonomy" id="2733690"/>
    <lineage>
        <taxon>Eukaryota</taxon>
        <taxon>Fungi</taxon>
        <taxon>Dikarya</taxon>
        <taxon>Basidiomycota</taxon>
        <taxon>Agaricomycotina</taxon>
        <taxon>Agaricomycetes</taxon>
        <taxon>Agaricomycetidae</taxon>
        <taxon>Agaricales</taxon>
        <taxon>Marasmiineae</taxon>
        <taxon>Mycenaceae</taxon>
        <taxon>Mycena</taxon>
    </lineage>
</organism>
<dbReference type="OrthoDB" id="5376140at2759"/>
<protein>
    <submittedName>
        <fullName evidence="4">Cytosine-specific methyltransferase</fullName>
    </submittedName>
</protein>
<dbReference type="Pfam" id="PF01426">
    <property type="entry name" value="BAH"/>
    <property type="match status" value="1"/>
</dbReference>
<evidence type="ECO:0000313" key="4">
    <source>
        <dbReference type="EMBL" id="KAF7334037.1"/>
    </source>
</evidence>
<keyword evidence="4" id="KW-0808">Transferase</keyword>
<dbReference type="Gene3D" id="2.30.30.490">
    <property type="match status" value="1"/>
</dbReference>
<dbReference type="SMART" id="SM00439">
    <property type="entry name" value="BAH"/>
    <property type="match status" value="1"/>
</dbReference>
<evidence type="ECO:0000259" key="3">
    <source>
        <dbReference type="PROSITE" id="PS51038"/>
    </source>
</evidence>
<keyword evidence="2" id="KW-1133">Transmembrane helix</keyword>
<feature type="domain" description="BAH" evidence="3">
    <location>
        <begin position="101"/>
        <end position="244"/>
    </location>
</feature>
<feature type="region of interest" description="Disordered" evidence="1">
    <location>
        <begin position="391"/>
        <end position="443"/>
    </location>
</feature>
<dbReference type="InterPro" id="IPR043151">
    <property type="entry name" value="BAH_sf"/>
</dbReference>
<keyword evidence="2" id="KW-0472">Membrane</keyword>
<dbReference type="GO" id="GO:0003682">
    <property type="term" value="F:chromatin binding"/>
    <property type="evidence" value="ECO:0007669"/>
    <property type="project" value="InterPro"/>
</dbReference>
<evidence type="ECO:0000256" key="1">
    <source>
        <dbReference type="SAM" id="MobiDB-lite"/>
    </source>
</evidence>
<dbReference type="GO" id="GO:0032259">
    <property type="term" value="P:methylation"/>
    <property type="evidence" value="ECO:0007669"/>
    <property type="project" value="UniProtKB-KW"/>
</dbReference>
<gene>
    <name evidence="4" type="ORF">MVEN_02309200</name>
</gene>
<dbReference type="EMBL" id="JACAZI010000027">
    <property type="protein sequence ID" value="KAF7334037.1"/>
    <property type="molecule type" value="Genomic_DNA"/>
</dbReference>
<keyword evidence="4" id="KW-0489">Methyltransferase</keyword>
<dbReference type="AlphaFoldDB" id="A0A8H6X3Z8"/>
<keyword evidence="2" id="KW-0812">Transmembrane</keyword>
<dbReference type="PROSITE" id="PS51038">
    <property type="entry name" value="BAH"/>
    <property type="match status" value="1"/>
</dbReference>
<reference evidence="4" key="1">
    <citation type="submission" date="2020-05" db="EMBL/GenBank/DDBJ databases">
        <title>Mycena genomes resolve the evolution of fungal bioluminescence.</title>
        <authorList>
            <person name="Tsai I.J."/>
        </authorList>
    </citation>
    <scope>NUCLEOTIDE SEQUENCE</scope>
    <source>
        <strain evidence="4">CCC161011</strain>
    </source>
</reference>
<accession>A0A8H6X3Z8</accession>
<dbReference type="Proteomes" id="UP000620124">
    <property type="component" value="Unassembled WGS sequence"/>
</dbReference>
<comment type="caution">
    <text evidence="4">The sequence shown here is derived from an EMBL/GenBank/DDBJ whole genome shotgun (WGS) entry which is preliminary data.</text>
</comment>
<keyword evidence="5" id="KW-1185">Reference proteome</keyword>
<proteinExistence type="predicted"/>
<evidence type="ECO:0000256" key="2">
    <source>
        <dbReference type="SAM" id="Phobius"/>
    </source>
</evidence>
<name>A0A8H6X3Z8_9AGAR</name>
<feature type="compositionally biased region" description="Pro residues" evidence="1">
    <location>
        <begin position="402"/>
        <end position="412"/>
    </location>
</feature>
<dbReference type="InterPro" id="IPR001025">
    <property type="entry name" value="BAH_dom"/>
</dbReference>